<dbReference type="EMBL" id="SJPG01000001">
    <property type="protein sequence ID" value="TWT61455.1"/>
    <property type="molecule type" value="Genomic_DNA"/>
</dbReference>
<keyword evidence="6 8" id="KW-0413">Isomerase</keyword>
<feature type="region of interest" description="Disordered" evidence="10">
    <location>
        <begin position="522"/>
        <end position="549"/>
    </location>
</feature>
<evidence type="ECO:0000256" key="8">
    <source>
        <dbReference type="HAMAP-Rule" id="MF_00473"/>
    </source>
</evidence>
<dbReference type="FunFam" id="1.10.1390.10:FF:000001">
    <property type="entry name" value="Glucose-6-phosphate isomerase"/>
    <property type="match status" value="1"/>
</dbReference>
<dbReference type="InterPro" id="IPR001672">
    <property type="entry name" value="G6P_Isomerase"/>
</dbReference>
<comment type="pathway">
    <text evidence="1 8 9">Carbohydrate degradation; glycolysis; D-glyceraldehyde 3-phosphate and glycerone phosphate from D-glucose: step 2/4.</text>
</comment>
<dbReference type="Gene3D" id="1.10.1390.10">
    <property type="match status" value="1"/>
</dbReference>
<dbReference type="Gene3D" id="3.40.50.10490">
    <property type="entry name" value="Glucose-6-phosphate isomerase like protein, domain 1"/>
    <property type="match status" value="2"/>
</dbReference>
<comment type="function">
    <text evidence="8">Catalyzes the reversible isomerization of glucose-6-phosphate to fructose-6-phosphate.</text>
</comment>
<dbReference type="Proteomes" id="UP000316095">
    <property type="component" value="Unassembled WGS sequence"/>
</dbReference>
<name>A0A5C5XH41_9PLAN</name>
<dbReference type="PRINTS" id="PR00662">
    <property type="entry name" value="G6PISOMERASE"/>
</dbReference>
<dbReference type="CDD" id="cd05016">
    <property type="entry name" value="SIS_PGI_2"/>
    <property type="match status" value="1"/>
</dbReference>
<dbReference type="PROSITE" id="PS51463">
    <property type="entry name" value="P_GLUCOSE_ISOMERASE_3"/>
    <property type="match status" value="1"/>
</dbReference>
<accession>A0A5C5XH41</accession>
<evidence type="ECO:0000256" key="5">
    <source>
        <dbReference type="ARBA" id="ARBA00023152"/>
    </source>
</evidence>
<dbReference type="PANTHER" id="PTHR11469">
    <property type="entry name" value="GLUCOSE-6-PHOSPHATE ISOMERASE"/>
    <property type="match status" value="1"/>
</dbReference>
<dbReference type="InterPro" id="IPR046348">
    <property type="entry name" value="SIS_dom_sf"/>
</dbReference>
<evidence type="ECO:0000256" key="10">
    <source>
        <dbReference type="SAM" id="MobiDB-lite"/>
    </source>
</evidence>
<dbReference type="GO" id="GO:0051156">
    <property type="term" value="P:glucose 6-phosphate metabolic process"/>
    <property type="evidence" value="ECO:0007669"/>
    <property type="project" value="TreeGrafter"/>
</dbReference>
<dbReference type="GO" id="GO:0006094">
    <property type="term" value="P:gluconeogenesis"/>
    <property type="evidence" value="ECO:0007669"/>
    <property type="project" value="UniProtKB-UniRule"/>
</dbReference>
<feature type="active site" description="Proton donor" evidence="8">
    <location>
        <position position="359"/>
    </location>
</feature>
<dbReference type="FunFam" id="3.40.50.10490:FF:000018">
    <property type="entry name" value="Glucose-6-phosphate isomerase"/>
    <property type="match status" value="1"/>
</dbReference>
<feature type="active site" evidence="8">
    <location>
        <position position="390"/>
    </location>
</feature>
<comment type="pathway">
    <text evidence="8">Carbohydrate biosynthesis; gluconeogenesis.</text>
</comment>
<dbReference type="InterPro" id="IPR023096">
    <property type="entry name" value="G6P_Isomerase_C"/>
</dbReference>
<comment type="similarity">
    <text evidence="2 8 9">Belongs to the GPI family.</text>
</comment>
<dbReference type="GO" id="GO:0005829">
    <property type="term" value="C:cytosol"/>
    <property type="evidence" value="ECO:0007669"/>
    <property type="project" value="TreeGrafter"/>
</dbReference>
<dbReference type="CDD" id="cd05015">
    <property type="entry name" value="SIS_PGI_1"/>
    <property type="match status" value="1"/>
</dbReference>
<keyword evidence="3 8" id="KW-0312">Gluconeogenesis</keyword>
<evidence type="ECO:0000256" key="2">
    <source>
        <dbReference type="ARBA" id="ARBA00006604"/>
    </source>
</evidence>
<sequence length="549" mass="61265">MSAQTGKSGLTSRPEWKALCQHFESIKNVQLRDAFAEDSDRASKFSVEAVDLFLDYSKNRINSETMPLLFDLAKSAKLKERTEAMFTGEKINTTENRAVLHTALRAPKDAVIEFEGQNVVPDVHEVLDKMTAFCERVISGEWTGYTGQPIRNVINIGIGGSDLGPVMAYEALKHYSNRDLTFRFVSNVDGTDFAEATIDLDPAETLVIVASKTFTTQETMTNAMSARKWLVDQLGAETAVAKHFVAVSTSAERVQEFGIDTENMFGFWDWVGGRYSMDAAIGLSTMLAIGPDRFRQMLDGFHAMDVHFRETPLEENLPVILAMLNIWYTNFFDAQTVAVLPYDQYLKRFPAYLQQLTMESNGKSVTLAGDSIDYETSPVFWGEPGTNGQHSFYQLIHQGTHLIPCDFIAFGRSLNPVGDHHDKLMANVFAQTEALAFGKTKEQVEAEGTSSELVPHRVFSGNRPSNTLYAEILTPRILGSLIALYEHSVFVQGVVYDIDSFDQWGVELGKVLAKKIVPELEASDSPDLKHDSSTNQLIQRYRKSQGRTA</sequence>
<dbReference type="RefSeq" id="WP_146503444.1">
    <property type="nucleotide sequence ID" value="NZ_SJPG01000001.1"/>
</dbReference>
<dbReference type="InterPro" id="IPR035476">
    <property type="entry name" value="SIS_PGI_1"/>
</dbReference>
<dbReference type="InterPro" id="IPR018189">
    <property type="entry name" value="Phosphoglucose_isomerase_CS"/>
</dbReference>
<dbReference type="AlphaFoldDB" id="A0A5C5XH41"/>
<dbReference type="OrthoDB" id="140919at2"/>
<dbReference type="EC" id="5.3.1.9" evidence="8"/>
<gene>
    <name evidence="8 11" type="primary">pgi</name>
    <name evidence="11" type="ORF">Pan54_21910</name>
</gene>
<dbReference type="GO" id="GO:0004347">
    <property type="term" value="F:glucose-6-phosphate isomerase activity"/>
    <property type="evidence" value="ECO:0007669"/>
    <property type="project" value="UniProtKB-UniRule"/>
</dbReference>
<feature type="active site" evidence="8">
    <location>
        <position position="510"/>
    </location>
</feature>
<comment type="subcellular location">
    <subcellularLocation>
        <location evidence="8">Cytoplasm</location>
    </subcellularLocation>
</comment>
<organism evidence="11 12">
    <name type="scientific">Rubinisphaera italica</name>
    <dbReference type="NCBI Taxonomy" id="2527969"/>
    <lineage>
        <taxon>Bacteria</taxon>
        <taxon>Pseudomonadati</taxon>
        <taxon>Planctomycetota</taxon>
        <taxon>Planctomycetia</taxon>
        <taxon>Planctomycetales</taxon>
        <taxon>Planctomycetaceae</taxon>
        <taxon>Rubinisphaera</taxon>
    </lineage>
</organism>
<dbReference type="PROSITE" id="PS00174">
    <property type="entry name" value="P_GLUCOSE_ISOMERASE_2"/>
    <property type="match status" value="1"/>
</dbReference>
<keyword evidence="4 8" id="KW-0963">Cytoplasm</keyword>
<evidence type="ECO:0000313" key="11">
    <source>
        <dbReference type="EMBL" id="TWT61455.1"/>
    </source>
</evidence>
<dbReference type="GO" id="GO:0097367">
    <property type="term" value="F:carbohydrate derivative binding"/>
    <property type="evidence" value="ECO:0007669"/>
    <property type="project" value="InterPro"/>
</dbReference>
<dbReference type="GO" id="GO:0006096">
    <property type="term" value="P:glycolytic process"/>
    <property type="evidence" value="ECO:0007669"/>
    <property type="project" value="UniProtKB-UniRule"/>
</dbReference>
<proteinExistence type="inferred from homology"/>
<keyword evidence="12" id="KW-1185">Reference proteome</keyword>
<dbReference type="PROSITE" id="PS00765">
    <property type="entry name" value="P_GLUCOSE_ISOMERASE_1"/>
    <property type="match status" value="1"/>
</dbReference>
<evidence type="ECO:0000256" key="4">
    <source>
        <dbReference type="ARBA" id="ARBA00022490"/>
    </source>
</evidence>
<comment type="catalytic activity">
    <reaction evidence="7 8 9">
        <text>alpha-D-glucose 6-phosphate = beta-D-fructose 6-phosphate</text>
        <dbReference type="Rhea" id="RHEA:11816"/>
        <dbReference type="ChEBI" id="CHEBI:57634"/>
        <dbReference type="ChEBI" id="CHEBI:58225"/>
        <dbReference type="EC" id="5.3.1.9"/>
    </reaction>
</comment>
<dbReference type="SUPFAM" id="SSF53697">
    <property type="entry name" value="SIS domain"/>
    <property type="match status" value="1"/>
</dbReference>
<dbReference type="UniPathway" id="UPA00109">
    <property type="reaction ID" value="UER00181"/>
</dbReference>
<dbReference type="PANTHER" id="PTHR11469:SF1">
    <property type="entry name" value="GLUCOSE-6-PHOSPHATE ISOMERASE"/>
    <property type="match status" value="1"/>
</dbReference>
<comment type="caution">
    <text evidence="11">The sequence shown here is derived from an EMBL/GenBank/DDBJ whole genome shotgun (WGS) entry which is preliminary data.</text>
</comment>
<dbReference type="GO" id="GO:0048029">
    <property type="term" value="F:monosaccharide binding"/>
    <property type="evidence" value="ECO:0007669"/>
    <property type="project" value="TreeGrafter"/>
</dbReference>
<evidence type="ECO:0000256" key="9">
    <source>
        <dbReference type="RuleBase" id="RU000612"/>
    </source>
</evidence>
<dbReference type="UniPathway" id="UPA00138"/>
<evidence type="ECO:0000313" key="12">
    <source>
        <dbReference type="Proteomes" id="UP000316095"/>
    </source>
</evidence>
<evidence type="ECO:0000256" key="1">
    <source>
        <dbReference type="ARBA" id="ARBA00004926"/>
    </source>
</evidence>
<reference evidence="11 12" key="1">
    <citation type="submission" date="2019-02" db="EMBL/GenBank/DDBJ databases">
        <title>Deep-cultivation of Planctomycetes and their phenomic and genomic characterization uncovers novel biology.</title>
        <authorList>
            <person name="Wiegand S."/>
            <person name="Jogler M."/>
            <person name="Boedeker C."/>
            <person name="Pinto D."/>
            <person name="Vollmers J."/>
            <person name="Rivas-Marin E."/>
            <person name="Kohn T."/>
            <person name="Peeters S.H."/>
            <person name="Heuer A."/>
            <person name="Rast P."/>
            <person name="Oberbeckmann S."/>
            <person name="Bunk B."/>
            <person name="Jeske O."/>
            <person name="Meyerdierks A."/>
            <person name="Storesund J.E."/>
            <person name="Kallscheuer N."/>
            <person name="Luecker S."/>
            <person name="Lage O.M."/>
            <person name="Pohl T."/>
            <person name="Merkel B.J."/>
            <person name="Hornburger P."/>
            <person name="Mueller R.-W."/>
            <person name="Bruemmer F."/>
            <person name="Labrenz M."/>
            <person name="Spormann A.M."/>
            <person name="Op Den Camp H."/>
            <person name="Overmann J."/>
            <person name="Amann R."/>
            <person name="Jetten M.S.M."/>
            <person name="Mascher T."/>
            <person name="Medema M.H."/>
            <person name="Devos D.P."/>
            <person name="Kaster A.-K."/>
            <person name="Ovreas L."/>
            <person name="Rohde M."/>
            <person name="Galperin M.Y."/>
            <person name="Jogler C."/>
        </authorList>
    </citation>
    <scope>NUCLEOTIDE SEQUENCE [LARGE SCALE GENOMIC DNA]</scope>
    <source>
        <strain evidence="11 12">Pan54</strain>
    </source>
</reference>
<dbReference type="NCBIfam" id="NF001211">
    <property type="entry name" value="PRK00179.1"/>
    <property type="match status" value="1"/>
</dbReference>
<dbReference type="HAMAP" id="MF_00473">
    <property type="entry name" value="G6P_isomerase"/>
    <property type="match status" value="1"/>
</dbReference>
<evidence type="ECO:0000256" key="7">
    <source>
        <dbReference type="ARBA" id="ARBA00029321"/>
    </source>
</evidence>
<protein>
    <recommendedName>
        <fullName evidence="8">Glucose-6-phosphate isomerase</fullName>
        <shortName evidence="8">GPI</shortName>
        <ecNumber evidence="8">5.3.1.9</ecNumber>
    </recommendedName>
    <alternativeName>
        <fullName evidence="8">Phosphoglucose isomerase</fullName>
        <shortName evidence="8">PGI</shortName>
    </alternativeName>
    <alternativeName>
        <fullName evidence="8">Phosphohexose isomerase</fullName>
        <shortName evidence="8">PHI</shortName>
    </alternativeName>
</protein>
<keyword evidence="5 8" id="KW-0324">Glycolysis</keyword>
<evidence type="ECO:0000256" key="6">
    <source>
        <dbReference type="ARBA" id="ARBA00023235"/>
    </source>
</evidence>
<feature type="compositionally biased region" description="Basic residues" evidence="10">
    <location>
        <begin position="540"/>
        <end position="549"/>
    </location>
</feature>
<dbReference type="InterPro" id="IPR035482">
    <property type="entry name" value="SIS_PGI_2"/>
</dbReference>
<dbReference type="Pfam" id="PF00342">
    <property type="entry name" value="PGI"/>
    <property type="match status" value="1"/>
</dbReference>
<evidence type="ECO:0000256" key="3">
    <source>
        <dbReference type="ARBA" id="ARBA00022432"/>
    </source>
</evidence>